<keyword evidence="4" id="KW-1185">Reference proteome</keyword>
<gene>
    <name evidence="3" type="ORF">G3I59_25015</name>
</gene>
<dbReference type="InterPro" id="IPR002938">
    <property type="entry name" value="FAD-bd"/>
</dbReference>
<dbReference type="EMBL" id="JAAGNC010000126">
    <property type="protein sequence ID" value="NEC58772.1"/>
    <property type="molecule type" value="Genomic_DNA"/>
</dbReference>
<dbReference type="Gene3D" id="3.50.50.60">
    <property type="entry name" value="FAD/NAD(P)-binding domain"/>
    <property type="match status" value="1"/>
</dbReference>
<dbReference type="Pfam" id="PF01494">
    <property type="entry name" value="FAD_binding_3"/>
    <property type="match status" value="1"/>
</dbReference>
<dbReference type="InterPro" id="IPR036188">
    <property type="entry name" value="FAD/NAD-bd_sf"/>
</dbReference>
<protein>
    <recommendedName>
        <fullName evidence="2">FAD-binding domain-containing protein</fullName>
    </recommendedName>
</protein>
<evidence type="ECO:0000313" key="3">
    <source>
        <dbReference type="EMBL" id="NEC58772.1"/>
    </source>
</evidence>
<feature type="region of interest" description="Disordered" evidence="1">
    <location>
        <begin position="45"/>
        <end position="64"/>
    </location>
</feature>
<dbReference type="PANTHER" id="PTHR43422:SF3">
    <property type="entry name" value="THIAMINE THIAZOLE SYNTHASE"/>
    <property type="match status" value="1"/>
</dbReference>
<dbReference type="Proteomes" id="UP000470404">
    <property type="component" value="Unassembled WGS sequence"/>
</dbReference>
<evidence type="ECO:0000259" key="2">
    <source>
        <dbReference type="Pfam" id="PF01494"/>
    </source>
</evidence>
<dbReference type="PANTHER" id="PTHR43422">
    <property type="entry name" value="THIAMINE THIAZOLE SYNTHASE"/>
    <property type="match status" value="1"/>
</dbReference>
<feature type="domain" description="FAD-binding" evidence="2">
    <location>
        <begin position="15"/>
        <end position="348"/>
    </location>
</feature>
<reference evidence="3 4" key="1">
    <citation type="submission" date="2020-01" db="EMBL/GenBank/DDBJ databases">
        <title>Insect and environment-associated Actinomycetes.</title>
        <authorList>
            <person name="Currrie C."/>
            <person name="Chevrette M."/>
            <person name="Carlson C."/>
            <person name="Stubbendieck R."/>
            <person name="Wendt-Pienkowski E."/>
        </authorList>
    </citation>
    <scope>NUCLEOTIDE SEQUENCE [LARGE SCALE GENOMIC DNA]</scope>
    <source>
        <strain evidence="3 4">SID8386</strain>
    </source>
</reference>
<name>A0ABX0BZU3_9PSEU</name>
<organism evidence="3 4">
    <name type="scientific">Amycolatopsis rubida</name>
    <dbReference type="NCBI Taxonomy" id="112413"/>
    <lineage>
        <taxon>Bacteria</taxon>
        <taxon>Bacillati</taxon>
        <taxon>Actinomycetota</taxon>
        <taxon>Actinomycetes</taxon>
        <taxon>Pseudonocardiales</taxon>
        <taxon>Pseudonocardiaceae</taxon>
        <taxon>Amycolatopsis</taxon>
    </lineage>
</organism>
<evidence type="ECO:0000256" key="1">
    <source>
        <dbReference type="SAM" id="MobiDB-lite"/>
    </source>
</evidence>
<comment type="caution">
    <text evidence="3">The sequence shown here is derived from an EMBL/GenBank/DDBJ whole genome shotgun (WGS) entry which is preliminary data.</text>
</comment>
<sequence length="469" mass="50682">MRDRRTVMGPGRDHAVVIGAGIAGLLAARVLAGHFATVTLIERDRLPDSPRSRPGTPQDRHPHGLLTRGAEALESLFPGLRDELAANGAPVIDFCQDVRFRFPAGSPRSMPSGILAQPVSRPLLEDVLRRRVRALGPVVVRCGYRVTGLLTDATGRQVTGIRAAVRESRPSECVTVAADLVVDASGRSSKLPDWLARLGFPVPRRSTVDPGIGYATRSYVPAPGTAPGDRNVVQMLAAPHGRRGCFATTVEHGRLLVALQAVHERPPRTDAEFAAFLGSLDGGLAEAVATRSPQPSIFRYSHAVNRRLHYHRLRRWPDGLLALGDAVCAFNPVYGQGMAVAAAEAQLLDDLLDRRAGQAGLEKRFQRRLGSLTLGPWLLATAADRGWQPGPKPLAARAALWYLRRLYFLIPRVPAVFLRFARVMTMVAGPAALAHPAVLLRVLLDRRAVPAGSGDCRAPEPLSSPRRPS</sequence>
<evidence type="ECO:0000313" key="4">
    <source>
        <dbReference type="Proteomes" id="UP000470404"/>
    </source>
</evidence>
<dbReference type="RefSeq" id="WP_157905047.1">
    <property type="nucleotide sequence ID" value="NZ_JAAGNC010000126.1"/>
</dbReference>
<accession>A0ABX0BZU3</accession>
<proteinExistence type="predicted"/>
<dbReference type="SUPFAM" id="SSF51905">
    <property type="entry name" value="FAD/NAD(P)-binding domain"/>
    <property type="match status" value="1"/>
</dbReference>